<organism evidence="1 2">
    <name type="scientific">Pseudoalteromonas nigrifaciens</name>
    <dbReference type="NCBI Taxonomy" id="28109"/>
    <lineage>
        <taxon>Bacteria</taxon>
        <taxon>Pseudomonadati</taxon>
        <taxon>Pseudomonadota</taxon>
        <taxon>Gammaproteobacteria</taxon>
        <taxon>Alteromonadales</taxon>
        <taxon>Pseudoalteromonadaceae</taxon>
        <taxon>Pseudoalteromonas</taxon>
    </lineage>
</organism>
<dbReference type="KEGG" id="png:PNIG_a0471"/>
<accession>A0AAC9UDN6</accession>
<dbReference type="Proteomes" id="UP000198329">
    <property type="component" value="Chromosome I"/>
</dbReference>
<gene>
    <name evidence="1" type="ORF">PNIG_a0471</name>
</gene>
<name>A0AAC9UDN6_9GAMM</name>
<dbReference type="Pfam" id="PF13366">
    <property type="entry name" value="PDDEXK_3"/>
    <property type="match status" value="1"/>
</dbReference>
<reference evidence="1 2" key="1">
    <citation type="submission" date="2015-03" db="EMBL/GenBank/DDBJ databases">
        <authorList>
            <person name="Xie B.-B."/>
            <person name="Rong J.-C."/>
            <person name="Qin Q.-L."/>
            <person name="Zhang Y.-Z."/>
        </authorList>
    </citation>
    <scope>NUCLEOTIDE SEQUENCE [LARGE SCALE GENOMIC DNA]</scope>
    <source>
        <strain evidence="1 2">KMM 661</strain>
    </source>
</reference>
<evidence type="ECO:0000313" key="1">
    <source>
        <dbReference type="EMBL" id="ASM52785.1"/>
    </source>
</evidence>
<sequence length="127" mass="14200">MEIDLLTQKVIGCAIEVHNQLGPGLLESSYEKCFIYELQQAGIVAKSQVELSINYKNILIDAGYRLDILLPNQLIIELKAVDKLQPIHSAQLLTYMKLTSISSGLLINFNVKKLTDGVKRFNLPKGE</sequence>
<keyword evidence="2" id="KW-1185">Reference proteome</keyword>
<evidence type="ECO:0008006" key="3">
    <source>
        <dbReference type="Google" id="ProtNLM"/>
    </source>
</evidence>
<dbReference type="AlphaFoldDB" id="A0AAC9UDN6"/>
<dbReference type="InterPro" id="IPR026350">
    <property type="entry name" value="GxxExxY"/>
</dbReference>
<evidence type="ECO:0000313" key="2">
    <source>
        <dbReference type="Proteomes" id="UP000198329"/>
    </source>
</evidence>
<dbReference type="RefSeq" id="WP_089367693.1">
    <property type="nucleotide sequence ID" value="NZ_BJXZ01000038.1"/>
</dbReference>
<dbReference type="EMBL" id="CP011036">
    <property type="protein sequence ID" value="ASM52785.1"/>
    <property type="molecule type" value="Genomic_DNA"/>
</dbReference>
<dbReference type="GeneID" id="300940457"/>
<proteinExistence type="predicted"/>
<protein>
    <recommendedName>
        <fullName evidence="3">GxxExxY protein</fullName>
    </recommendedName>
</protein>
<dbReference type="NCBIfam" id="TIGR04256">
    <property type="entry name" value="GxxExxY"/>
    <property type="match status" value="1"/>
</dbReference>